<dbReference type="InterPro" id="IPR011032">
    <property type="entry name" value="GroES-like_sf"/>
</dbReference>
<evidence type="ECO:0000256" key="2">
    <source>
        <dbReference type="ARBA" id="ARBA00023002"/>
    </source>
</evidence>
<dbReference type="SUPFAM" id="SSF50129">
    <property type="entry name" value="GroES-like"/>
    <property type="match status" value="1"/>
</dbReference>
<reference evidence="4" key="2">
    <citation type="submission" date="2014-03" db="EMBL/GenBank/DDBJ databases">
        <title>The Genome Annotation of Fusarium oxysporum Cotton.</title>
        <authorList>
            <consortium name="The Broad Institute Genomics Platform"/>
            <person name="Ma L.-J."/>
            <person name="Corby-Kistler H."/>
            <person name="Broz K."/>
            <person name="Gale L.R."/>
            <person name="Jonkers W."/>
            <person name="O'Donnell K."/>
            <person name="Ploetz R."/>
            <person name="Steinberg C."/>
            <person name="Schwartz D.C."/>
            <person name="VanEtten H."/>
            <person name="Zhou S."/>
            <person name="Young S.K."/>
            <person name="Zeng Q."/>
            <person name="Gargeya S."/>
            <person name="Fitzgerald M."/>
            <person name="Abouelleil A."/>
            <person name="Alvarado L."/>
            <person name="Chapman S.B."/>
            <person name="Gainer-Dewar J."/>
            <person name="Goldberg J."/>
            <person name="Griggs A."/>
            <person name="Gujja S."/>
            <person name="Hansen M."/>
            <person name="Howarth C."/>
            <person name="Imamovic A."/>
            <person name="Ireland A."/>
            <person name="Larimer J."/>
            <person name="McCowan C."/>
            <person name="Murphy C."/>
            <person name="Pearson M."/>
            <person name="Poon T.W."/>
            <person name="Priest M."/>
            <person name="Roberts A."/>
            <person name="Saif S."/>
            <person name="Shea T."/>
            <person name="Sykes S."/>
            <person name="Wortman J."/>
            <person name="Nusbaum C."/>
            <person name="Birren B."/>
        </authorList>
    </citation>
    <scope>NUCLEOTIDE SEQUENCE</scope>
    <source>
        <strain evidence="4">25433</strain>
    </source>
</reference>
<protein>
    <recommendedName>
        <fullName evidence="3">Alcohol dehydrogenase-like C-terminal domain-containing protein</fullName>
    </recommendedName>
</protein>
<evidence type="ECO:0000259" key="3">
    <source>
        <dbReference type="Pfam" id="PF00107"/>
    </source>
</evidence>
<dbReference type="AlphaFoldDB" id="X0KUP2"/>
<sequence length="271" mass="28788">MDIVGHVIDPGESQRFQKGDLIMSTGTVGYSDGCSYQSHALVQVVNCCKIESEIPVLGLSTLPFSLCTAACGLYLDMGLAKVADRNDVAATHVLIWGANGGVGKLAKISGYSVTAVTSSNETTAQAQTRGADYVFSRSDPDLIAKIKSVAPDQRLAFDTVVTEETISKIVDCCKKPITVATAIKYTGAPIDGVQLKPVYSGEIMGKKITGQPSVAGVELGCWLWGGLDNWLGNGQIKPLEYEALNGLQEVQEGLDRLESGSVHKKLVTYVT</sequence>
<dbReference type="SUPFAM" id="SSF51735">
    <property type="entry name" value="NAD(P)-binding Rossmann-fold domains"/>
    <property type="match status" value="1"/>
</dbReference>
<proteinExistence type="inferred from homology"/>
<feature type="domain" description="Alcohol dehydrogenase-like C-terminal" evidence="3">
    <location>
        <begin position="103"/>
        <end position="176"/>
    </location>
</feature>
<evidence type="ECO:0000313" key="4">
    <source>
        <dbReference type="EMBL" id="EXM17329.1"/>
    </source>
</evidence>
<evidence type="ECO:0000256" key="1">
    <source>
        <dbReference type="ARBA" id="ARBA00008072"/>
    </source>
</evidence>
<accession>X0KUP2</accession>
<dbReference type="InterPro" id="IPR047122">
    <property type="entry name" value="Trans-enoyl_RdTase-like"/>
</dbReference>
<dbReference type="Proteomes" id="UP000030701">
    <property type="component" value="Unassembled WGS sequence"/>
</dbReference>
<dbReference type="Gene3D" id="3.90.180.10">
    <property type="entry name" value="Medium-chain alcohol dehydrogenases, catalytic domain"/>
    <property type="match status" value="1"/>
</dbReference>
<dbReference type="Gene3D" id="3.40.50.720">
    <property type="entry name" value="NAD(P)-binding Rossmann-like Domain"/>
    <property type="match status" value="1"/>
</dbReference>
<organism evidence="4">
    <name type="scientific">Fusarium oxysporum f. sp. vasinfectum 25433</name>
    <dbReference type="NCBI Taxonomy" id="1089449"/>
    <lineage>
        <taxon>Eukaryota</taxon>
        <taxon>Fungi</taxon>
        <taxon>Dikarya</taxon>
        <taxon>Ascomycota</taxon>
        <taxon>Pezizomycotina</taxon>
        <taxon>Sordariomycetes</taxon>
        <taxon>Hypocreomycetidae</taxon>
        <taxon>Hypocreales</taxon>
        <taxon>Nectriaceae</taxon>
        <taxon>Fusarium</taxon>
        <taxon>Fusarium oxysporum species complex</taxon>
    </lineage>
</organism>
<reference evidence="4" key="1">
    <citation type="submission" date="2011-11" db="EMBL/GenBank/DDBJ databases">
        <title>The Genome Sequence of Fusarium oxysporum Cotton.</title>
        <authorList>
            <consortium name="The Broad Institute Genome Sequencing Platform"/>
            <person name="Ma L.-J."/>
            <person name="Gale L.R."/>
            <person name="Schwartz D.C."/>
            <person name="Zhou S."/>
            <person name="Corby-Kistler H."/>
            <person name="Young S.K."/>
            <person name="Zeng Q."/>
            <person name="Gargeya S."/>
            <person name="Fitzgerald M."/>
            <person name="Haas B."/>
            <person name="Abouelleil A."/>
            <person name="Alvarado L."/>
            <person name="Arachchi H.M."/>
            <person name="Berlin A."/>
            <person name="Brown A."/>
            <person name="Chapman S.B."/>
            <person name="Chen Z."/>
            <person name="Dunbar C."/>
            <person name="Freedman E."/>
            <person name="Gearin G."/>
            <person name="Goldberg J."/>
            <person name="Griggs A."/>
            <person name="Gujja S."/>
            <person name="Heiman D."/>
            <person name="Howarth C."/>
            <person name="Larson L."/>
            <person name="Lui A."/>
            <person name="MacDonald P.J.P."/>
            <person name="Montmayeur A."/>
            <person name="Murphy C."/>
            <person name="Neiman D."/>
            <person name="Pearson M."/>
            <person name="Priest M."/>
            <person name="Roberts A."/>
            <person name="Saif S."/>
            <person name="Shea T."/>
            <person name="Shenoy N."/>
            <person name="Sisk P."/>
            <person name="Stolte C."/>
            <person name="Sykes S."/>
            <person name="Wortman J."/>
            <person name="Nusbaum C."/>
            <person name="Birren B."/>
        </authorList>
    </citation>
    <scope>NUCLEOTIDE SEQUENCE [LARGE SCALE GENOMIC DNA]</scope>
    <source>
        <strain evidence="4">25433</strain>
    </source>
</reference>
<dbReference type="PANTHER" id="PTHR45348">
    <property type="entry name" value="HYPOTHETICAL OXIDOREDUCTASE (EUROFUNG)"/>
    <property type="match status" value="1"/>
</dbReference>
<comment type="similarity">
    <text evidence="1">Belongs to the zinc-containing alcohol dehydrogenase family.</text>
</comment>
<dbReference type="PANTHER" id="PTHR45348:SF2">
    <property type="entry name" value="ZINC-TYPE ALCOHOL DEHYDROGENASE-LIKE PROTEIN C2E1P3.01"/>
    <property type="match status" value="1"/>
</dbReference>
<dbReference type="InterPro" id="IPR036291">
    <property type="entry name" value="NAD(P)-bd_dom_sf"/>
</dbReference>
<dbReference type="OrthoDB" id="3509362at2759"/>
<gene>
    <name evidence="4" type="ORF">FOTG_14436</name>
</gene>
<dbReference type="InterPro" id="IPR013149">
    <property type="entry name" value="ADH-like_C"/>
</dbReference>
<name>X0KUP2_FUSOX</name>
<keyword evidence="2" id="KW-0560">Oxidoreductase</keyword>
<dbReference type="Pfam" id="PF00107">
    <property type="entry name" value="ADH_zinc_N"/>
    <property type="match status" value="1"/>
</dbReference>
<dbReference type="GO" id="GO:0016651">
    <property type="term" value="F:oxidoreductase activity, acting on NAD(P)H"/>
    <property type="evidence" value="ECO:0007669"/>
    <property type="project" value="InterPro"/>
</dbReference>
<dbReference type="HOGENOM" id="CLU_026673_16_4_1"/>
<dbReference type="EMBL" id="KK035216">
    <property type="protein sequence ID" value="EXM17329.1"/>
    <property type="molecule type" value="Genomic_DNA"/>
</dbReference>